<protein>
    <submittedName>
        <fullName evidence="1">Uncharacterized protein</fullName>
    </submittedName>
</protein>
<dbReference type="Pfam" id="PF12836">
    <property type="entry name" value="HHH_3"/>
    <property type="match status" value="1"/>
</dbReference>
<comment type="caution">
    <text evidence="1">The sequence shown here is derived from an EMBL/GenBank/DDBJ whole genome shotgun (WGS) entry which is preliminary data.</text>
</comment>
<organism evidence="1">
    <name type="scientific">marine sediment metagenome</name>
    <dbReference type="NCBI Taxonomy" id="412755"/>
    <lineage>
        <taxon>unclassified sequences</taxon>
        <taxon>metagenomes</taxon>
        <taxon>ecological metagenomes</taxon>
    </lineage>
</organism>
<dbReference type="EMBL" id="BART01018566">
    <property type="protein sequence ID" value="GAG75868.1"/>
    <property type="molecule type" value="Genomic_DNA"/>
</dbReference>
<proteinExistence type="predicted"/>
<reference evidence="1" key="1">
    <citation type="journal article" date="2014" name="Front. Microbiol.">
        <title>High frequency of phylogenetically diverse reductive dehalogenase-homologous genes in deep subseafloor sedimentary metagenomes.</title>
        <authorList>
            <person name="Kawai M."/>
            <person name="Futagami T."/>
            <person name="Toyoda A."/>
            <person name="Takaki Y."/>
            <person name="Nishi S."/>
            <person name="Hori S."/>
            <person name="Arai W."/>
            <person name="Tsubouchi T."/>
            <person name="Morono Y."/>
            <person name="Uchiyama I."/>
            <person name="Ito T."/>
            <person name="Fujiyama A."/>
            <person name="Inagaki F."/>
            <person name="Takami H."/>
        </authorList>
    </citation>
    <scope>NUCLEOTIDE SEQUENCE</scope>
    <source>
        <strain evidence="1">Expedition CK06-06</strain>
    </source>
</reference>
<sequence>MPQNKRQIKLTIILLLTTILISQFFLISLAKTEVYLSFFYNSISPALQKPEDKIININSASPGELTIILQISKPLAQKTIALREELEGFKEPIDLTQLPEITTLEWEEWGEEGIVISVE</sequence>
<dbReference type="AlphaFoldDB" id="X1AUA3"/>
<name>X1AUA3_9ZZZZ</name>
<dbReference type="InterPro" id="IPR010994">
    <property type="entry name" value="RuvA_2-like"/>
</dbReference>
<dbReference type="SUPFAM" id="SSF47781">
    <property type="entry name" value="RuvA domain 2-like"/>
    <property type="match status" value="1"/>
</dbReference>
<gene>
    <name evidence="1" type="ORF">S01H4_35015</name>
</gene>
<evidence type="ECO:0000313" key="1">
    <source>
        <dbReference type="EMBL" id="GAG75868.1"/>
    </source>
</evidence>
<accession>X1AUA3</accession>
<dbReference type="Gene3D" id="1.10.150.280">
    <property type="entry name" value="AF1531-like domain"/>
    <property type="match status" value="1"/>
</dbReference>